<keyword evidence="4" id="KW-1185">Reference proteome</keyword>
<feature type="signal peptide" evidence="1">
    <location>
        <begin position="1"/>
        <end position="20"/>
    </location>
</feature>
<dbReference type="VEuPathDB" id="FungiDB:JI435_087100"/>
<feature type="domain" description="SET" evidence="2">
    <location>
        <begin position="111"/>
        <end position="260"/>
    </location>
</feature>
<dbReference type="InterPro" id="IPR053185">
    <property type="entry name" value="SET_domain_protein"/>
</dbReference>
<reference evidence="4" key="1">
    <citation type="journal article" date="2021" name="BMC Genomics">
        <title>Chromosome-level genome assembly and manually-curated proteome of model necrotroph Parastagonospora nodorum Sn15 reveals a genome-wide trove of candidate effector homologs, and redundancy of virulence-related functions within an accessory chromosome.</title>
        <authorList>
            <person name="Bertazzoni S."/>
            <person name="Jones D.A.B."/>
            <person name="Phan H.T."/>
            <person name="Tan K.-C."/>
            <person name="Hane J.K."/>
        </authorList>
    </citation>
    <scope>NUCLEOTIDE SEQUENCE [LARGE SCALE GENOMIC DNA]</scope>
    <source>
        <strain evidence="4">SN15 / ATCC MYA-4574 / FGSC 10173)</strain>
    </source>
</reference>
<evidence type="ECO:0000313" key="4">
    <source>
        <dbReference type="Proteomes" id="UP000663193"/>
    </source>
</evidence>
<dbReference type="CDD" id="cd20071">
    <property type="entry name" value="SET_SMYD"/>
    <property type="match status" value="1"/>
</dbReference>
<accession>A0A7U2F2F2</accession>
<dbReference type="SMART" id="SM00317">
    <property type="entry name" value="SET"/>
    <property type="match status" value="1"/>
</dbReference>
<proteinExistence type="predicted"/>
<feature type="chain" id="PRO_5031371919" description="SET domain-containing protein" evidence="1">
    <location>
        <begin position="21"/>
        <end position="400"/>
    </location>
</feature>
<dbReference type="PANTHER" id="PTHR47332:SF6">
    <property type="entry name" value="SET DOMAIN-CONTAINING PROTEIN"/>
    <property type="match status" value="1"/>
</dbReference>
<evidence type="ECO:0000259" key="2">
    <source>
        <dbReference type="PROSITE" id="PS50280"/>
    </source>
</evidence>
<dbReference type="InterPro" id="IPR046341">
    <property type="entry name" value="SET_dom_sf"/>
</dbReference>
<keyword evidence="1" id="KW-0732">Signal</keyword>
<dbReference type="Gene3D" id="2.170.270.10">
    <property type="entry name" value="SET domain"/>
    <property type="match status" value="1"/>
</dbReference>
<sequence>MKSVPSFAVLLCGAAVNASASTLQHQCAHTQQQILSDRAPVCQHEPVQPYEYRIWSHDPYCLSRKGKEYCTHTTLNFHRGHGLSLISTPTAANAIAAPLSFTESRGRASVEPFEVRAIAGKGFGAIATQFIPKTTTILLDSPRIIASAQFPSYLSHGQGAELFNHALRQLPDVDRKLVLSLDKSLGGSDIEDVMKTNAFACQLHDGGQDDSYMCLFPSVARINHACRPNAHARFIPTSLVMEIKALQDIKPGEEIGISYGRVDLPHAERQKLYKEGWNFGCTCDMCTDSKYAIAGSDQRRARFAQVRKKLENLTPETYNAQQIVSWEQEVMELSSKEGLDVLLAADYERLAYVYASHGMVKEAKMWAGKAMESLLEWKVVDGGPRNEVRRIEELLLELGG</sequence>
<dbReference type="AlphaFoldDB" id="A0A7U2F2F2"/>
<dbReference type="Pfam" id="PF00856">
    <property type="entry name" value="SET"/>
    <property type="match status" value="1"/>
</dbReference>
<protein>
    <recommendedName>
        <fullName evidence="2">SET domain-containing protein</fullName>
    </recommendedName>
</protein>
<dbReference type="OrthoDB" id="265717at2759"/>
<evidence type="ECO:0000313" key="3">
    <source>
        <dbReference type="EMBL" id="QRC97511.1"/>
    </source>
</evidence>
<dbReference type="PROSITE" id="PS50280">
    <property type="entry name" value="SET"/>
    <property type="match status" value="1"/>
</dbReference>
<dbReference type="EMBL" id="CP069029">
    <property type="protein sequence ID" value="QRC97511.1"/>
    <property type="molecule type" value="Genomic_DNA"/>
</dbReference>
<evidence type="ECO:0000256" key="1">
    <source>
        <dbReference type="SAM" id="SignalP"/>
    </source>
</evidence>
<dbReference type="OMA" id="MHAHEEL"/>
<dbReference type="SUPFAM" id="SSF82199">
    <property type="entry name" value="SET domain"/>
    <property type="match status" value="1"/>
</dbReference>
<dbReference type="PANTHER" id="PTHR47332">
    <property type="entry name" value="SET DOMAIN-CONTAINING PROTEIN 5"/>
    <property type="match status" value="1"/>
</dbReference>
<dbReference type="Proteomes" id="UP000663193">
    <property type="component" value="Chromosome 7"/>
</dbReference>
<gene>
    <name evidence="3" type="ORF">JI435_087100</name>
</gene>
<name>A0A7U2F2F2_PHANO</name>
<organism evidence="3 4">
    <name type="scientific">Phaeosphaeria nodorum (strain SN15 / ATCC MYA-4574 / FGSC 10173)</name>
    <name type="common">Glume blotch fungus</name>
    <name type="synonym">Parastagonospora nodorum</name>
    <dbReference type="NCBI Taxonomy" id="321614"/>
    <lineage>
        <taxon>Eukaryota</taxon>
        <taxon>Fungi</taxon>
        <taxon>Dikarya</taxon>
        <taxon>Ascomycota</taxon>
        <taxon>Pezizomycotina</taxon>
        <taxon>Dothideomycetes</taxon>
        <taxon>Pleosporomycetidae</taxon>
        <taxon>Pleosporales</taxon>
        <taxon>Pleosporineae</taxon>
        <taxon>Phaeosphaeriaceae</taxon>
        <taxon>Parastagonospora</taxon>
    </lineage>
</organism>
<dbReference type="InterPro" id="IPR001214">
    <property type="entry name" value="SET_dom"/>
</dbReference>